<sequence>MSFVHLHNHTEYSLLDGAIKLERLPRAAAEMEMPAVAITDHGNLFGAIKFYQAAERAGVKPIIGSEVYIAPESRLKKSKDLTVPEASFHLTLLAKDLDGYHNLIKLVSIGYLEGFYYRPRIDREVLAQHSKGLIGLSGCMKGEIPYWILKGDVERARNALGSYLEILGKDNFYLELMRLGLDGEEYLIDQLVQLAREFDCPIVATNDCHYLTAKDTFAHEVLLCIQTKKRIRDRDRLRFKTNQVYFKSPKEMAQLFEDLPEAISNTLIIAERCNVLFNLGTHFNLPRYPRPDGFASDFDYLSHLAHHGLREKLPGFSPEVLKRLEYELEVIKRRGLSGYFLIVKDLVDFARSRGIPVGPGRGSAVGSLVLYVLGITDINPLDYGLIFERFLNPERKGMPDIDIDFSDVRREEVIRYIIERYGEKNTTQVITFGTMQARAVIRDVGRVLGLSYGEVDRIAKLIPHNQSINQALSLSSELRRVIGEKGEYEILIKTAEKLEGLVRHASTHAAGVVITPTDLTDYVPLYRSPDSKEISTQYEKSSLEAVGILKMDILGLRTLTVIDETLKAVGITKESIPLDDKPTFDLLKRGETVGVFQLESEGMKGILRKFQPESLKELIAVVALYRPGPLGNVNLEQMIRNKKNPDQIRYLHPGLKPILAETYGMIIYQEQVMEIAHQIGGFSMAQADQLRRAMSKKVIDLMEKLKDDFKAGAKRNGIRPKLAEEIFEYLAPFAGYGFNKSHATAYALIAYQTAYLKAHYPVEFMLANLNSELNDTDRLSVLCRELDRLKIKILPPDINQSGPRFQKENNAIRYALAGLKNVGLSAAEAIVAERKKGRFKSIFDFLLRVKGINRKVVESLIKAGAFDSIGDSRARMLDIALNRNAHHGLQTSLFQKEEVKEWSKLERINYEKEAFGFYFSTHPLECYRLEYEALNLTPLDRIKMLGDGSEIRVGGIITKREIKRDRKGGEFARIRIEDLTGSIEILLFSDLLKRVRDKLSLETMVVVRGRFAGGEKPVVRGYELLTLDEAKQMIQGLVIRLGEETGDEELEMLRKILSRFPGDRDVYFLIGNRAKVRSKRLKVALALDLHNELTRILGRQGVSYFINKGGR</sequence>
<dbReference type="InterPro" id="IPR004365">
    <property type="entry name" value="NA-bd_OB_tRNA"/>
</dbReference>
<evidence type="ECO:0000256" key="2">
    <source>
        <dbReference type="ARBA" id="ARBA00012417"/>
    </source>
</evidence>
<evidence type="ECO:0000259" key="9">
    <source>
        <dbReference type="SMART" id="SM00481"/>
    </source>
</evidence>
<dbReference type="InterPro" id="IPR004013">
    <property type="entry name" value="PHP_dom"/>
</dbReference>
<keyword evidence="4" id="KW-0808">Transferase</keyword>
<proteinExistence type="predicted"/>
<dbReference type="Pfam" id="PF02811">
    <property type="entry name" value="PHP"/>
    <property type="match status" value="1"/>
</dbReference>
<dbReference type="InterPro" id="IPR004805">
    <property type="entry name" value="DnaE2/DnaE/PolC"/>
</dbReference>
<dbReference type="EC" id="2.7.7.7" evidence="2"/>
<organism evidence="10 11">
    <name type="scientific">candidate division WOR-3 bacterium</name>
    <dbReference type="NCBI Taxonomy" id="2052148"/>
    <lineage>
        <taxon>Bacteria</taxon>
        <taxon>Bacteria division WOR-3</taxon>
    </lineage>
</organism>
<dbReference type="NCBIfam" id="TIGR00594">
    <property type="entry name" value="polc"/>
    <property type="match status" value="1"/>
</dbReference>
<evidence type="ECO:0000256" key="3">
    <source>
        <dbReference type="ARBA" id="ARBA00019114"/>
    </source>
</evidence>
<dbReference type="SUPFAM" id="SSF89550">
    <property type="entry name" value="PHP domain-like"/>
    <property type="match status" value="1"/>
</dbReference>
<dbReference type="SMART" id="SM00481">
    <property type="entry name" value="POLIIIAc"/>
    <property type="match status" value="1"/>
</dbReference>
<dbReference type="Gene3D" id="3.20.20.140">
    <property type="entry name" value="Metal-dependent hydrolases"/>
    <property type="match status" value="1"/>
</dbReference>
<dbReference type="GO" id="GO:0008408">
    <property type="term" value="F:3'-5' exonuclease activity"/>
    <property type="evidence" value="ECO:0007669"/>
    <property type="project" value="InterPro"/>
</dbReference>
<dbReference type="InterPro" id="IPR041931">
    <property type="entry name" value="DNA_pol3_alpha_thumb_dom"/>
</dbReference>
<evidence type="ECO:0000256" key="1">
    <source>
        <dbReference type="ARBA" id="ARBA00004496"/>
    </source>
</evidence>
<dbReference type="InterPro" id="IPR003141">
    <property type="entry name" value="Pol/His_phosphatase_N"/>
</dbReference>
<keyword evidence="7" id="KW-0239">DNA-directed DNA polymerase</keyword>
<dbReference type="CDD" id="cd04485">
    <property type="entry name" value="DnaE_OBF"/>
    <property type="match status" value="1"/>
</dbReference>
<keyword evidence="5" id="KW-0548">Nucleotidyltransferase</keyword>
<dbReference type="SUPFAM" id="SSF160975">
    <property type="entry name" value="AF1531-like"/>
    <property type="match status" value="1"/>
</dbReference>
<comment type="caution">
    <text evidence="10">The sequence shown here is derived from an EMBL/GenBank/DDBJ whole genome shotgun (WGS) entry which is preliminary data.</text>
</comment>
<evidence type="ECO:0000256" key="8">
    <source>
        <dbReference type="ARBA" id="ARBA00049244"/>
    </source>
</evidence>
<dbReference type="PANTHER" id="PTHR32294:SF0">
    <property type="entry name" value="DNA POLYMERASE III SUBUNIT ALPHA"/>
    <property type="match status" value="1"/>
</dbReference>
<dbReference type="EMBL" id="QNBE01000047">
    <property type="protein sequence ID" value="RKX70202.1"/>
    <property type="molecule type" value="Genomic_DNA"/>
</dbReference>
<dbReference type="Pfam" id="PF01336">
    <property type="entry name" value="tRNA_anti-codon"/>
    <property type="match status" value="1"/>
</dbReference>
<dbReference type="NCBIfam" id="NF004226">
    <property type="entry name" value="PRK05673.1"/>
    <property type="match status" value="1"/>
</dbReference>
<reference evidence="10 11" key="1">
    <citation type="submission" date="2018-06" db="EMBL/GenBank/DDBJ databases">
        <title>Extensive metabolic versatility and redundancy in microbially diverse, dynamic hydrothermal sediments.</title>
        <authorList>
            <person name="Dombrowski N."/>
            <person name="Teske A."/>
            <person name="Baker B.J."/>
        </authorList>
    </citation>
    <scope>NUCLEOTIDE SEQUENCE [LARGE SCALE GENOMIC DNA]</scope>
    <source>
        <strain evidence="10">B36_G15</strain>
    </source>
</reference>
<evidence type="ECO:0000256" key="4">
    <source>
        <dbReference type="ARBA" id="ARBA00022679"/>
    </source>
</evidence>
<protein>
    <recommendedName>
        <fullName evidence="3">DNA polymerase III subunit alpha</fullName>
        <ecNumber evidence="2">2.7.7.7</ecNumber>
    </recommendedName>
</protein>
<dbReference type="PANTHER" id="PTHR32294">
    <property type="entry name" value="DNA POLYMERASE III SUBUNIT ALPHA"/>
    <property type="match status" value="1"/>
</dbReference>
<comment type="catalytic activity">
    <reaction evidence="8">
        <text>DNA(n) + a 2'-deoxyribonucleoside 5'-triphosphate = DNA(n+1) + diphosphate</text>
        <dbReference type="Rhea" id="RHEA:22508"/>
        <dbReference type="Rhea" id="RHEA-COMP:17339"/>
        <dbReference type="Rhea" id="RHEA-COMP:17340"/>
        <dbReference type="ChEBI" id="CHEBI:33019"/>
        <dbReference type="ChEBI" id="CHEBI:61560"/>
        <dbReference type="ChEBI" id="CHEBI:173112"/>
        <dbReference type="EC" id="2.7.7.7"/>
    </reaction>
</comment>
<name>A0A660SI35_UNCW3</name>
<feature type="domain" description="Polymerase/histidinol phosphatase N-terminal" evidence="9">
    <location>
        <begin position="4"/>
        <end position="71"/>
    </location>
</feature>
<evidence type="ECO:0000256" key="7">
    <source>
        <dbReference type="ARBA" id="ARBA00022932"/>
    </source>
</evidence>
<dbReference type="Pfam" id="PF07733">
    <property type="entry name" value="DNA_pol3_alpha"/>
    <property type="match status" value="1"/>
</dbReference>
<dbReference type="NCBIfam" id="NF005298">
    <property type="entry name" value="PRK06826.1"/>
    <property type="match status" value="1"/>
</dbReference>
<dbReference type="GO" id="GO:0003676">
    <property type="term" value="F:nucleic acid binding"/>
    <property type="evidence" value="ECO:0007669"/>
    <property type="project" value="InterPro"/>
</dbReference>
<dbReference type="GO" id="GO:0005737">
    <property type="term" value="C:cytoplasm"/>
    <property type="evidence" value="ECO:0007669"/>
    <property type="project" value="UniProtKB-SubCell"/>
</dbReference>
<evidence type="ECO:0000256" key="6">
    <source>
        <dbReference type="ARBA" id="ARBA00022705"/>
    </source>
</evidence>
<dbReference type="Gene3D" id="1.10.10.1600">
    <property type="entry name" value="Bacterial DNA polymerase III alpha subunit, thumb domain"/>
    <property type="match status" value="1"/>
</dbReference>
<dbReference type="Pfam" id="PF17657">
    <property type="entry name" value="DNA_pol3_finger"/>
    <property type="match status" value="1"/>
</dbReference>
<dbReference type="InterPro" id="IPR016195">
    <property type="entry name" value="Pol/histidinol_Pase-like"/>
</dbReference>
<evidence type="ECO:0000313" key="11">
    <source>
        <dbReference type="Proteomes" id="UP000268469"/>
    </source>
</evidence>
<dbReference type="InterPro" id="IPR029460">
    <property type="entry name" value="DNAPol_HHH"/>
</dbReference>
<dbReference type="InterPro" id="IPR040982">
    <property type="entry name" value="DNA_pol3_finger"/>
</dbReference>
<dbReference type="Gene3D" id="1.10.150.870">
    <property type="match status" value="1"/>
</dbReference>
<dbReference type="GO" id="GO:0006260">
    <property type="term" value="P:DNA replication"/>
    <property type="evidence" value="ECO:0007669"/>
    <property type="project" value="UniProtKB-KW"/>
</dbReference>
<dbReference type="GO" id="GO:0003887">
    <property type="term" value="F:DNA-directed DNA polymerase activity"/>
    <property type="evidence" value="ECO:0007669"/>
    <property type="project" value="UniProtKB-KW"/>
</dbReference>
<evidence type="ECO:0000256" key="5">
    <source>
        <dbReference type="ARBA" id="ARBA00022695"/>
    </source>
</evidence>
<gene>
    <name evidence="10" type="ORF">DRP53_05780</name>
</gene>
<dbReference type="CDD" id="cd12113">
    <property type="entry name" value="PHP_PolIIIA_DnaE3"/>
    <property type="match status" value="1"/>
</dbReference>
<dbReference type="AlphaFoldDB" id="A0A660SI35"/>
<comment type="subcellular location">
    <subcellularLocation>
        <location evidence="1">Cytoplasm</location>
    </subcellularLocation>
</comment>
<dbReference type="InterPro" id="IPR011708">
    <property type="entry name" value="DNA_pol3_alpha_NTPase_dom"/>
</dbReference>
<keyword evidence="6" id="KW-0235">DNA replication</keyword>
<accession>A0A660SI35</accession>
<evidence type="ECO:0000313" key="10">
    <source>
        <dbReference type="EMBL" id="RKX70202.1"/>
    </source>
</evidence>
<dbReference type="Pfam" id="PF14579">
    <property type="entry name" value="HHH_6"/>
    <property type="match status" value="1"/>
</dbReference>
<dbReference type="Proteomes" id="UP000268469">
    <property type="component" value="Unassembled WGS sequence"/>
</dbReference>